<dbReference type="OrthoDB" id="305333at2"/>
<dbReference type="Proteomes" id="UP000003571">
    <property type="component" value="Unassembled WGS sequence"/>
</dbReference>
<dbReference type="RefSeq" id="WP_002702497.1">
    <property type="nucleotide sequence ID" value="NZ_AGRW01000034.1"/>
</dbReference>
<dbReference type="eggNOG" id="COG1106">
    <property type="taxonomic scope" value="Bacteria"/>
</dbReference>
<dbReference type="AlphaFoldDB" id="H7EI41"/>
<dbReference type="PANTHER" id="PTHR40396">
    <property type="entry name" value="ATPASE-LIKE PROTEIN"/>
    <property type="match status" value="1"/>
</dbReference>
<comment type="caution">
    <text evidence="2">The sequence shown here is derived from an EMBL/GenBank/DDBJ whole genome shotgun (WGS) entry which is preliminary data.</text>
</comment>
<dbReference type="PATRIC" id="fig|907348.3.peg.477"/>
<feature type="domain" description="ATPase AAA-type core" evidence="1">
    <location>
        <begin position="47"/>
        <end position="357"/>
    </location>
</feature>
<protein>
    <submittedName>
        <fullName evidence="2">Abortive infection protein, putative</fullName>
    </submittedName>
</protein>
<keyword evidence="3" id="KW-1185">Reference proteome</keyword>
<sequence length="420" mass="47908">MLIEFSVENFRSFKEKQTFSLLASKDKDLMDENTFQTGKYNLLKTALVYGANSSGKSNLFMALNFFRNFSIFSGPKSQSGEAIPSSPFMLDADTQSKPTTFELLFILPDTGVRYRYGISFTSEKITDEYLFAVNKIKEISLFERTGQEITFNKTYFSEATNFNPKIVRENASYLSVCAQNNGEITGKIIQYFRGIWITSGINTPPFITMERLDSGEDLSRITKFLQFADIQVQGLERKKIPVNFDNTDPDFANFFKKEFPDAQEDHILYAHNLYKNSEKVGLHYFTDEDESLGTRKLFDYAGIILPVLDNGGVLFIDEFDSSLHPLVVESIVKLFNNPIINKNNAQLVISCQSVSLMTNKMFRRDQIWLCEKNDFGASDLYSLMDIDEPVRKDALYNKNYLAGKYGAVPSIDVIRLQMGL</sequence>
<dbReference type="STRING" id="907348.TresaDRAFT_2215"/>
<dbReference type="PANTHER" id="PTHR40396:SF1">
    <property type="entry name" value="ATPASE AAA-TYPE CORE DOMAIN-CONTAINING PROTEIN"/>
    <property type="match status" value="1"/>
</dbReference>
<dbReference type="InterPro" id="IPR027417">
    <property type="entry name" value="P-loop_NTPase"/>
</dbReference>
<accession>H7EI41</accession>
<dbReference type="InterPro" id="IPR003959">
    <property type="entry name" value="ATPase_AAA_core"/>
</dbReference>
<organism evidence="2 3">
    <name type="scientific">Treponema saccharophilum DSM 2985</name>
    <dbReference type="NCBI Taxonomy" id="907348"/>
    <lineage>
        <taxon>Bacteria</taxon>
        <taxon>Pseudomonadati</taxon>
        <taxon>Spirochaetota</taxon>
        <taxon>Spirochaetia</taxon>
        <taxon>Spirochaetales</taxon>
        <taxon>Treponemataceae</taxon>
        <taxon>Treponema</taxon>
    </lineage>
</organism>
<reference evidence="2 3" key="1">
    <citation type="submission" date="2011-09" db="EMBL/GenBank/DDBJ databases">
        <title>The draft genome of Treponema saccharophilum DSM 2985.</title>
        <authorList>
            <consortium name="US DOE Joint Genome Institute (JGI-PGF)"/>
            <person name="Lucas S."/>
            <person name="Copeland A."/>
            <person name="Lapidus A."/>
            <person name="Glavina del Rio T."/>
            <person name="Dalin E."/>
            <person name="Tice H."/>
            <person name="Bruce D."/>
            <person name="Goodwin L."/>
            <person name="Pitluck S."/>
            <person name="Peters L."/>
            <person name="Kyrpides N."/>
            <person name="Mavromatis K."/>
            <person name="Ivanova N."/>
            <person name="Markowitz V."/>
            <person name="Cheng J.-F."/>
            <person name="Hugenholtz P."/>
            <person name="Woyke T."/>
            <person name="Wu D."/>
            <person name="Gronow S."/>
            <person name="Wellnitz S."/>
            <person name="Brambilla E."/>
            <person name="Klenk H.-P."/>
            <person name="Eisen J.A."/>
        </authorList>
    </citation>
    <scope>NUCLEOTIDE SEQUENCE [LARGE SCALE GENOMIC DNA]</scope>
    <source>
        <strain evidence="2 3">DSM 2985</strain>
    </source>
</reference>
<gene>
    <name evidence="2" type="ORF">TresaDRAFT_2215</name>
</gene>
<evidence type="ECO:0000313" key="2">
    <source>
        <dbReference type="EMBL" id="EIC02720.1"/>
    </source>
</evidence>
<dbReference type="GO" id="GO:0005524">
    <property type="term" value="F:ATP binding"/>
    <property type="evidence" value="ECO:0007669"/>
    <property type="project" value="InterPro"/>
</dbReference>
<evidence type="ECO:0000313" key="3">
    <source>
        <dbReference type="Proteomes" id="UP000003571"/>
    </source>
</evidence>
<dbReference type="Gene3D" id="3.40.50.300">
    <property type="entry name" value="P-loop containing nucleotide triphosphate hydrolases"/>
    <property type="match status" value="1"/>
</dbReference>
<evidence type="ECO:0000259" key="1">
    <source>
        <dbReference type="Pfam" id="PF13304"/>
    </source>
</evidence>
<dbReference type="SUPFAM" id="SSF52540">
    <property type="entry name" value="P-loop containing nucleoside triphosphate hydrolases"/>
    <property type="match status" value="1"/>
</dbReference>
<name>H7EI41_9SPIR</name>
<dbReference type="Pfam" id="PF13304">
    <property type="entry name" value="AAA_21"/>
    <property type="match status" value="1"/>
</dbReference>
<dbReference type="EMBL" id="AGRW01000034">
    <property type="protein sequence ID" value="EIC02720.1"/>
    <property type="molecule type" value="Genomic_DNA"/>
</dbReference>
<dbReference type="GO" id="GO:0016887">
    <property type="term" value="F:ATP hydrolysis activity"/>
    <property type="evidence" value="ECO:0007669"/>
    <property type="project" value="InterPro"/>
</dbReference>
<proteinExistence type="predicted"/>